<dbReference type="InterPro" id="IPR003399">
    <property type="entry name" value="Mce/MlaD"/>
</dbReference>
<dbReference type="InterPro" id="IPR005693">
    <property type="entry name" value="Mce"/>
</dbReference>
<evidence type="ECO:0000313" key="5">
    <source>
        <dbReference type="Proteomes" id="UP001597478"/>
    </source>
</evidence>
<dbReference type="InterPro" id="IPR024516">
    <property type="entry name" value="Mce_C"/>
</dbReference>
<comment type="caution">
    <text evidence="4">The sequence shown here is derived from an EMBL/GenBank/DDBJ whole genome shotgun (WGS) entry which is preliminary data.</text>
</comment>
<evidence type="ECO:0000259" key="2">
    <source>
        <dbReference type="Pfam" id="PF02470"/>
    </source>
</evidence>
<feature type="domain" description="Mce/MlaD" evidence="2">
    <location>
        <begin position="44"/>
        <end position="121"/>
    </location>
</feature>
<dbReference type="NCBIfam" id="TIGR00996">
    <property type="entry name" value="Mtu_fam_mce"/>
    <property type="match status" value="1"/>
</dbReference>
<evidence type="ECO:0000313" key="4">
    <source>
        <dbReference type="EMBL" id="MFD2801471.1"/>
    </source>
</evidence>
<dbReference type="InterPro" id="IPR052336">
    <property type="entry name" value="MlaD_Phospholipid_Transporter"/>
</dbReference>
<dbReference type="RefSeq" id="WP_377388273.1">
    <property type="nucleotide sequence ID" value="NZ_JBHSAN010000010.1"/>
</dbReference>
<accession>A0ABW5WE42</accession>
<dbReference type="PANTHER" id="PTHR33371:SF15">
    <property type="entry name" value="LIPOPROTEIN LPRN"/>
    <property type="match status" value="1"/>
</dbReference>
<feature type="region of interest" description="Disordered" evidence="1">
    <location>
        <begin position="346"/>
        <end position="390"/>
    </location>
</feature>
<protein>
    <submittedName>
        <fullName evidence="4">MCE family protein</fullName>
    </submittedName>
</protein>
<evidence type="ECO:0000259" key="3">
    <source>
        <dbReference type="Pfam" id="PF11887"/>
    </source>
</evidence>
<evidence type="ECO:0000256" key="1">
    <source>
        <dbReference type="SAM" id="MobiDB-lite"/>
    </source>
</evidence>
<reference evidence="5" key="1">
    <citation type="journal article" date="2019" name="Int. J. Syst. Evol. Microbiol.">
        <title>The Global Catalogue of Microorganisms (GCM) 10K type strain sequencing project: providing services to taxonomists for standard genome sequencing and annotation.</title>
        <authorList>
            <consortium name="The Broad Institute Genomics Platform"/>
            <consortium name="The Broad Institute Genome Sequencing Center for Infectious Disease"/>
            <person name="Wu L."/>
            <person name="Ma J."/>
        </authorList>
    </citation>
    <scope>NUCLEOTIDE SEQUENCE [LARGE SCALE GENOMIC DNA]</scope>
    <source>
        <strain evidence="5">IBRC-M 10906</strain>
    </source>
</reference>
<sequence>MRRRGRRFAALGAVLLLVAGCGEGGFSGLYNAPLPGGADLGEHPYRVTVHFRDVLDLVPQASVKVNDVAVGRVERVRLAEDARSAHVDLVVNGDIALPANSAAELRQSSMLGEKFVELRPPTAGEARGRLVDGAVIPLERTNRNPEIEEVLGAVSLLLNGGGIQQLHDIVGELNDALAGNEAEVKALLSRVDELATELDGQRGEIVRAIEGLDRLSTTLVSQTGDLTTALDHLEPGLRVVAEQRDELVGMLRSLDELSAVGTRVVNASRESVVANLQALEPTLEKLAEAGTALPEAMQILPSYPIPVFGHSIVRGDYANVSVRLDLNLDAILRNLLDAGRPAVQVPTGDGTGADGAIPFNNGTAPPPLPLPDSSLPLDRQSSAPPQSGVAGLLGGLLGGG</sequence>
<dbReference type="Proteomes" id="UP001597478">
    <property type="component" value="Unassembled WGS sequence"/>
</dbReference>
<dbReference type="Pfam" id="PF11887">
    <property type="entry name" value="Mce4_CUP1"/>
    <property type="match status" value="1"/>
</dbReference>
<dbReference type="PROSITE" id="PS51257">
    <property type="entry name" value="PROKAR_LIPOPROTEIN"/>
    <property type="match status" value="1"/>
</dbReference>
<feature type="domain" description="Mammalian cell entry C-terminal" evidence="3">
    <location>
        <begin position="128"/>
        <end position="293"/>
    </location>
</feature>
<keyword evidence="5" id="KW-1185">Reference proteome</keyword>
<dbReference type="PANTHER" id="PTHR33371">
    <property type="entry name" value="INTERMEMBRANE PHOSPHOLIPID TRANSPORT SYSTEM BINDING PROTEIN MLAD-RELATED"/>
    <property type="match status" value="1"/>
</dbReference>
<name>A0ABW5WE42_9PSEU</name>
<gene>
    <name evidence="4" type="ORF">ACFS2C_18945</name>
</gene>
<organism evidence="4 5">
    <name type="scientific">Prauserella oleivorans</name>
    <dbReference type="NCBI Taxonomy" id="1478153"/>
    <lineage>
        <taxon>Bacteria</taxon>
        <taxon>Bacillati</taxon>
        <taxon>Actinomycetota</taxon>
        <taxon>Actinomycetes</taxon>
        <taxon>Pseudonocardiales</taxon>
        <taxon>Pseudonocardiaceae</taxon>
        <taxon>Prauserella</taxon>
    </lineage>
</organism>
<proteinExistence type="predicted"/>
<dbReference type="Pfam" id="PF02470">
    <property type="entry name" value="MlaD"/>
    <property type="match status" value="1"/>
</dbReference>
<dbReference type="EMBL" id="JBHUOF010000030">
    <property type="protein sequence ID" value="MFD2801471.1"/>
    <property type="molecule type" value="Genomic_DNA"/>
</dbReference>